<evidence type="ECO:0000313" key="2">
    <source>
        <dbReference type="EMBL" id="CAF4397722.1"/>
    </source>
</evidence>
<keyword evidence="3" id="KW-1185">Reference proteome</keyword>
<reference evidence="1" key="1">
    <citation type="submission" date="2021-02" db="EMBL/GenBank/DDBJ databases">
        <authorList>
            <person name="Nowell W R."/>
        </authorList>
    </citation>
    <scope>NUCLEOTIDE SEQUENCE</scope>
</reference>
<gene>
    <name evidence="1" type="ORF">GPM918_LOCUS38437</name>
    <name evidence="2" type="ORF">SRO942_LOCUS39264</name>
</gene>
<dbReference type="EMBL" id="CAJNOQ010025485">
    <property type="protein sequence ID" value="CAF1537707.1"/>
    <property type="molecule type" value="Genomic_DNA"/>
</dbReference>
<dbReference type="EMBL" id="CAJOBC010091104">
    <property type="protein sequence ID" value="CAF4397722.1"/>
    <property type="molecule type" value="Genomic_DNA"/>
</dbReference>
<dbReference type="AlphaFoldDB" id="A0A815W1H9"/>
<accession>A0A815W1H9</accession>
<dbReference type="Proteomes" id="UP000663829">
    <property type="component" value="Unassembled WGS sequence"/>
</dbReference>
<proteinExistence type="predicted"/>
<comment type="caution">
    <text evidence="1">The sequence shown here is derived from an EMBL/GenBank/DDBJ whole genome shotgun (WGS) entry which is preliminary data.</text>
</comment>
<sequence>MFLKVTKHEQMLCEGKKAVDPQQSSNVDSVTIHLPDDSNVAIGPVDVDKYPLIQNLIDQILAKNPKFPKERKLTIIDASVVGSSVSGVPQNLLVKFALVFGKDCNIACQQMLIIAAAPAIATGFDASPQLLSALVSALTSAVTSTTTVANQITTTTTGILLQDHAYG</sequence>
<name>A0A815W1H9_9BILA</name>
<organism evidence="1 3">
    <name type="scientific">Didymodactylos carnosus</name>
    <dbReference type="NCBI Taxonomy" id="1234261"/>
    <lineage>
        <taxon>Eukaryota</taxon>
        <taxon>Metazoa</taxon>
        <taxon>Spiralia</taxon>
        <taxon>Gnathifera</taxon>
        <taxon>Rotifera</taxon>
        <taxon>Eurotatoria</taxon>
        <taxon>Bdelloidea</taxon>
        <taxon>Philodinida</taxon>
        <taxon>Philodinidae</taxon>
        <taxon>Didymodactylos</taxon>
    </lineage>
</organism>
<protein>
    <submittedName>
        <fullName evidence="1">Uncharacterized protein</fullName>
    </submittedName>
</protein>
<dbReference type="Proteomes" id="UP000681722">
    <property type="component" value="Unassembled WGS sequence"/>
</dbReference>
<evidence type="ECO:0000313" key="3">
    <source>
        <dbReference type="Proteomes" id="UP000663829"/>
    </source>
</evidence>
<evidence type="ECO:0000313" key="1">
    <source>
        <dbReference type="EMBL" id="CAF1537707.1"/>
    </source>
</evidence>